<dbReference type="EMBL" id="FOIO01000083">
    <property type="protein sequence ID" value="SEU17647.1"/>
    <property type="molecule type" value="Genomic_DNA"/>
</dbReference>
<dbReference type="Proteomes" id="UP000182121">
    <property type="component" value="Unassembled WGS sequence"/>
</dbReference>
<evidence type="ECO:0000313" key="1">
    <source>
        <dbReference type="EMBL" id="SEU17647.1"/>
    </source>
</evidence>
<name>A0A1I0K1Q4_9FIRM</name>
<dbReference type="RefSeq" id="WP_074664355.1">
    <property type="nucleotide sequence ID" value="NZ_FOIO01000083.1"/>
</dbReference>
<accession>A0A1I0K1Q4</accession>
<reference evidence="1 2" key="1">
    <citation type="submission" date="2016-10" db="EMBL/GenBank/DDBJ databases">
        <authorList>
            <person name="Varghese N."/>
            <person name="Submissions S."/>
        </authorList>
    </citation>
    <scope>NUCLEOTIDE SEQUENCE [LARGE SCALE GENOMIC DNA]</scope>
    <source>
        <strain evidence="1 2">NLAE-zl-C196</strain>
    </source>
</reference>
<organism evidence="1 2">
    <name type="scientific">Enterocloster clostridioformis</name>
    <dbReference type="NCBI Taxonomy" id="1531"/>
    <lineage>
        <taxon>Bacteria</taxon>
        <taxon>Bacillati</taxon>
        <taxon>Bacillota</taxon>
        <taxon>Clostridia</taxon>
        <taxon>Lachnospirales</taxon>
        <taxon>Lachnospiraceae</taxon>
        <taxon>Enterocloster</taxon>
    </lineage>
</organism>
<proteinExistence type="predicted"/>
<protein>
    <submittedName>
        <fullName evidence="1">Uncharacterized protein</fullName>
    </submittedName>
</protein>
<gene>
    <name evidence="1" type="ORF">SAMN05216521_108317</name>
</gene>
<dbReference type="AlphaFoldDB" id="A0A1I0K1Q4"/>
<evidence type="ECO:0000313" key="2">
    <source>
        <dbReference type="Proteomes" id="UP000182121"/>
    </source>
</evidence>
<sequence length="349" mass="41334">MYYTLRDITDKICKRQEEKEAGYITEQLTDSRYGLYQKYFSEFFRYILGLKEEMKSLKKGNVYRFQQGEDEEFIFKILEGYTDEPMSLLRRGELEKAGDEFIVFICEGVRHLFQGEEGVCQKLEYRFDYSRRKKRETIRLMGEKIADLIDNSAYEYEDLSEQDRQEWIKGVEEGFTEFVSTWKHVRCHMNNIREAEKSNLQEIEYQRIEAGEVITKEDVAMEENQRFNTNEEIQKMSARCEEISKKHNSKSAVKKPLFAHIVKEINQEQLFEKMDEIEKECHREVMNEIAELGKTVQDTKIELMSSAEVFCKAFCEVYDEEMVEALIEPSVEELGDAVLESIMDSLVEK</sequence>
<comment type="caution">
    <text evidence="1">The sequence shown here is derived from an EMBL/GenBank/DDBJ whole genome shotgun (WGS) entry which is preliminary data.</text>
</comment>